<dbReference type="Gene3D" id="3.40.50.980">
    <property type="match status" value="1"/>
</dbReference>
<dbReference type="SUPFAM" id="SSF56801">
    <property type="entry name" value="Acetyl-CoA synthetase-like"/>
    <property type="match status" value="1"/>
</dbReference>
<name>A0A6A1ULH7_9ROSI</name>
<feature type="signal peptide" evidence="1">
    <location>
        <begin position="1"/>
        <end position="31"/>
    </location>
</feature>
<reference evidence="2 3" key="1">
    <citation type="journal article" date="2019" name="Plant Biotechnol. J.">
        <title>The red bayberry genome and genetic basis of sex determination.</title>
        <authorList>
            <person name="Jia H.M."/>
            <person name="Jia H.J."/>
            <person name="Cai Q.L."/>
            <person name="Wang Y."/>
            <person name="Zhao H.B."/>
            <person name="Yang W.F."/>
            <person name="Wang G.Y."/>
            <person name="Li Y.H."/>
            <person name="Zhan D.L."/>
            <person name="Shen Y.T."/>
            <person name="Niu Q.F."/>
            <person name="Chang L."/>
            <person name="Qiu J."/>
            <person name="Zhao L."/>
            <person name="Xie H.B."/>
            <person name="Fu W.Y."/>
            <person name="Jin J."/>
            <person name="Li X.W."/>
            <person name="Jiao Y."/>
            <person name="Zhou C.C."/>
            <person name="Tu T."/>
            <person name="Chai C.Y."/>
            <person name="Gao J.L."/>
            <person name="Fan L.J."/>
            <person name="van de Weg E."/>
            <person name="Wang J.Y."/>
            <person name="Gao Z.S."/>
        </authorList>
    </citation>
    <scope>NUCLEOTIDE SEQUENCE [LARGE SCALE GENOMIC DNA]</scope>
    <source>
        <tissue evidence="2">Leaves</tissue>
    </source>
</reference>
<protein>
    <submittedName>
        <fullName evidence="2">4-coumarate--CoA ligase-like 9</fullName>
    </submittedName>
</protein>
<gene>
    <name evidence="2" type="ORF">CJ030_MR0G005186</name>
</gene>
<keyword evidence="2" id="KW-0436">Ligase</keyword>
<proteinExistence type="predicted"/>
<dbReference type="Proteomes" id="UP000516437">
    <property type="component" value="Unassembled WGS sequence"/>
</dbReference>
<evidence type="ECO:0000313" key="2">
    <source>
        <dbReference type="EMBL" id="KAB1201036.1"/>
    </source>
</evidence>
<organism evidence="2 3">
    <name type="scientific">Morella rubra</name>
    <name type="common">Chinese bayberry</name>
    <dbReference type="NCBI Taxonomy" id="262757"/>
    <lineage>
        <taxon>Eukaryota</taxon>
        <taxon>Viridiplantae</taxon>
        <taxon>Streptophyta</taxon>
        <taxon>Embryophyta</taxon>
        <taxon>Tracheophyta</taxon>
        <taxon>Spermatophyta</taxon>
        <taxon>Magnoliopsida</taxon>
        <taxon>eudicotyledons</taxon>
        <taxon>Gunneridae</taxon>
        <taxon>Pentapetalae</taxon>
        <taxon>rosids</taxon>
        <taxon>fabids</taxon>
        <taxon>Fagales</taxon>
        <taxon>Myricaceae</taxon>
        <taxon>Morella</taxon>
    </lineage>
</organism>
<sequence length="90" mass="9871">MAFILVPPSLHIPVFHFALLALGVTISPSNPLESDLEISYQVRISDPIITFATSSTSHKLPRLLLNTILQLPLEGQQLPLATISPNNCQR</sequence>
<dbReference type="OrthoDB" id="1743922at2759"/>
<accession>A0A6A1ULH7</accession>
<keyword evidence="3" id="KW-1185">Reference proteome</keyword>
<dbReference type="AlphaFoldDB" id="A0A6A1ULH7"/>
<evidence type="ECO:0000313" key="3">
    <source>
        <dbReference type="Proteomes" id="UP000516437"/>
    </source>
</evidence>
<dbReference type="EMBL" id="RXIC02000101">
    <property type="protein sequence ID" value="KAB1201036.1"/>
    <property type="molecule type" value="Genomic_DNA"/>
</dbReference>
<comment type="caution">
    <text evidence="2">The sequence shown here is derived from an EMBL/GenBank/DDBJ whole genome shotgun (WGS) entry which is preliminary data.</text>
</comment>
<dbReference type="GO" id="GO:0016874">
    <property type="term" value="F:ligase activity"/>
    <property type="evidence" value="ECO:0007669"/>
    <property type="project" value="UniProtKB-KW"/>
</dbReference>
<evidence type="ECO:0000256" key="1">
    <source>
        <dbReference type="SAM" id="SignalP"/>
    </source>
</evidence>
<feature type="chain" id="PRO_5025612193" evidence="1">
    <location>
        <begin position="32"/>
        <end position="90"/>
    </location>
</feature>
<keyword evidence="1" id="KW-0732">Signal</keyword>